<dbReference type="EMBL" id="JAENHO010000010">
    <property type="protein sequence ID" value="MBL7259251.1"/>
    <property type="molecule type" value="Genomic_DNA"/>
</dbReference>
<dbReference type="RefSeq" id="WP_202995914.1">
    <property type="nucleotide sequence ID" value="NZ_JAENHO010000010.1"/>
</dbReference>
<protein>
    <submittedName>
        <fullName evidence="1">Uncharacterized protein</fullName>
    </submittedName>
</protein>
<keyword evidence="2" id="KW-1185">Reference proteome</keyword>
<organism evidence="1 2">
    <name type="scientific">Paractinoplanes lichenicola</name>
    <dbReference type="NCBI Taxonomy" id="2802976"/>
    <lineage>
        <taxon>Bacteria</taxon>
        <taxon>Bacillati</taxon>
        <taxon>Actinomycetota</taxon>
        <taxon>Actinomycetes</taxon>
        <taxon>Micromonosporales</taxon>
        <taxon>Micromonosporaceae</taxon>
        <taxon>Paractinoplanes</taxon>
    </lineage>
</organism>
<evidence type="ECO:0000313" key="1">
    <source>
        <dbReference type="EMBL" id="MBL7259251.1"/>
    </source>
</evidence>
<accession>A0ABS1VXM3</accession>
<proteinExistence type="predicted"/>
<gene>
    <name evidence="1" type="ORF">JKJ07_33545</name>
</gene>
<dbReference type="Proteomes" id="UP000598996">
    <property type="component" value="Unassembled WGS sequence"/>
</dbReference>
<name>A0ABS1VXM3_9ACTN</name>
<comment type="caution">
    <text evidence="1">The sequence shown here is derived from an EMBL/GenBank/DDBJ whole genome shotgun (WGS) entry which is preliminary data.</text>
</comment>
<evidence type="ECO:0000313" key="2">
    <source>
        <dbReference type="Proteomes" id="UP000598996"/>
    </source>
</evidence>
<reference evidence="1 2" key="1">
    <citation type="submission" date="2021-01" db="EMBL/GenBank/DDBJ databases">
        <title>Actinoplanes sp. nov. LDG1-01 isolated from lichen.</title>
        <authorList>
            <person name="Saeng-In P."/>
            <person name="Phongsopitanun W."/>
            <person name="Kanchanasin P."/>
            <person name="Yuki M."/>
            <person name="Kudo T."/>
            <person name="Ohkuma M."/>
            <person name="Tanasupawat S."/>
        </authorList>
    </citation>
    <scope>NUCLEOTIDE SEQUENCE [LARGE SCALE GENOMIC DNA]</scope>
    <source>
        <strain evidence="1 2">LDG1-01</strain>
    </source>
</reference>
<sequence length="144" mass="14609">MEQVSWPVGGIAPESVPPALAHACDLVGSDLAAAGVVAASGDTWWAGKSALLSGGAPAAWVVGLGDGRKFAFGFGVDLSGSDAGVVALVAEGVQTHLAGYEFVEWPRCPRHRGPMAVAVEDVAAVWACRGARCQTIPIGAWSPT</sequence>